<dbReference type="InParanoid" id="A0A6P8ZGP8"/>
<name>A0A6P8ZGP8_THRPL</name>
<evidence type="ECO:0000256" key="1">
    <source>
        <dbReference type="ARBA" id="ARBA00011970"/>
    </source>
</evidence>
<evidence type="ECO:0000313" key="12">
    <source>
        <dbReference type="Proteomes" id="UP000515158"/>
    </source>
</evidence>
<keyword evidence="3 13" id="KW-0808">Transferase</keyword>
<evidence type="ECO:0000256" key="3">
    <source>
        <dbReference type="ARBA" id="ARBA00022679"/>
    </source>
</evidence>
<keyword evidence="5" id="KW-0256">Endoplasmic reticulum</keyword>
<evidence type="ECO:0000256" key="2">
    <source>
        <dbReference type="ARBA" id="ARBA00022676"/>
    </source>
</evidence>
<dbReference type="OrthoDB" id="529273at2759"/>
<evidence type="ECO:0000256" key="10">
    <source>
        <dbReference type="ARBA" id="ARBA00049432"/>
    </source>
</evidence>
<dbReference type="KEGG" id="tpal:117639178"/>
<evidence type="ECO:0000256" key="9">
    <source>
        <dbReference type="ARBA" id="ARBA00048317"/>
    </source>
</evidence>
<dbReference type="EC" id="2.4.1.255" evidence="1"/>
<evidence type="ECO:0000256" key="7">
    <source>
        <dbReference type="ARBA" id="ARBA00040944"/>
    </source>
</evidence>
<dbReference type="PANTHER" id="PTHR20961">
    <property type="entry name" value="GLYCOSYLTRANSFERASE"/>
    <property type="match status" value="1"/>
</dbReference>
<evidence type="ECO:0000256" key="8">
    <source>
        <dbReference type="ARBA" id="ARBA00042574"/>
    </source>
</evidence>
<organism evidence="13">
    <name type="scientific">Thrips palmi</name>
    <name type="common">Melon thrips</name>
    <dbReference type="NCBI Taxonomy" id="161013"/>
    <lineage>
        <taxon>Eukaryota</taxon>
        <taxon>Metazoa</taxon>
        <taxon>Ecdysozoa</taxon>
        <taxon>Arthropoda</taxon>
        <taxon>Hexapoda</taxon>
        <taxon>Insecta</taxon>
        <taxon>Pterygota</taxon>
        <taxon>Neoptera</taxon>
        <taxon>Paraneoptera</taxon>
        <taxon>Thysanoptera</taxon>
        <taxon>Terebrantia</taxon>
        <taxon>Thripoidea</taxon>
        <taxon>Thripidae</taxon>
        <taxon>Thrips</taxon>
    </lineage>
</organism>
<dbReference type="RefSeq" id="XP_034230479.1">
    <property type="nucleotide sequence ID" value="XM_034374588.1"/>
</dbReference>
<accession>A0A6P8ZGP8</accession>
<keyword evidence="6" id="KW-0325">Glycoprotein</keyword>
<evidence type="ECO:0000313" key="13">
    <source>
        <dbReference type="RefSeq" id="XP_034230479.1"/>
    </source>
</evidence>
<evidence type="ECO:0000256" key="6">
    <source>
        <dbReference type="ARBA" id="ARBA00023180"/>
    </source>
</evidence>
<gene>
    <name evidence="13" type="primary">LOC117639178</name>
</gene>
<keyword evidence="12" id="KW-1185">Reference proteome</keyword>
<feature type="domain" description="Glycosyltransferase 61 catalytic" evidence="11">
    <location>
        <begin position="343"/>
        <end position="458"/>
    </location>
</feature>
<dbReference type="AlphaFoldDB" id="A0A6P8ZGP8"/>
<protein>
    <recommendedName>
        <fullName evidence="7">EGF domain-specific O-linked N-acetylglucosamine transferase</fullName>
        <ecNumber evidence="1">2.4.1.255</ecNumber>
    </recommendedName>
    <alternativeName>
        <fullName evidence="8">Extracellular O-linked N-acetylglucosamine transferase</fullName>
    </alternativeName>
</protein>
<dbReference type="CTD" id="285203"/>
<dbReference type="InterPro" id="IPR049625">
    <property type="entry name" value="Glyco_transf_61_cat"/>
</dbReference>
<dbReference type="GO" id="GO:0097363">
    <property type="term" value="F:protein O-acetylglucosaminyltransferase activity"/>
    <property type="evidence" value="ECO:0007669"/>
    <property type="project" value="UniProtKB-EC"/>
</dbReference>
<comment type="catalytic activity">
    <reaction evidence="9">
        <text>L-seryl-[protein] + UDP-N-acetyl-alpha-D-glucosamine = 3-O-(N-acetyl-beta-D-glucosaminyl)-L-seryl-[protein] + UDP + H(+)</text>
        <dbReference type="Rhea" id="RHEA:48904"/>
        <dbReference type="Rhea" id="RHEA-COMP:9863"/>
        <dbReference type="Rhea" id="RHEA-COMP:12251"/>
        <dbReference type="ChEBI" id="CHEBI:15378"/>
        <dbReference type="ChEBI" id="CHEBI:29999"/>
        <dbReference type="ChEBI" id="CHEBI:57705"/>
        <dbReference type="ChEBI" id="CHEBI:58223"/>
        <dbReference type="ChEBI" id="CHEBI:90838"/>
        <dbReference type="EC" id="2.4.1.255"/>
    </reaction>
</comment>
<dbReference type="GO" id="GO:0005788">
    <property type="term" value="C:endoplasmic reticulum lumen"/>
    <property type="evidence" value="ECO:0007669"/>
    <property type="project" value="TreeGrafter"/>
</dbReference>
<sequence>MTVKPDRYVRPVLCTRRILSDNPQEMHLLWSLVVPITCLTVVCTGEKSVNFSDVDIPTEHMPFYFNNFPDLAEQCANDEDCPYRDIAKEKKCWGYEDICPKSKAYSIPVCSGDYKGWAKSSEEHVQRFNNQADFGYIKERNREMKIMCEPLFKDDSSLECADHLRFCRGRNIMFNFTDLIHRKEPIRYAMDVLKNGQVGGYCKLHKKRLQDQCDHLSALQSWGPELRNFVEMPHRPVENNECDVIIEKPTFILKIDATVNMYHHFCDFFNLYAALHLNGSHPEMFSRDVHILIWESYSYLSNFAPVMETFTKHPVWDLKTFRGETVCFRNVVFPLLPRMIFGLFYNTPVVHGCEKSGLFHAFSKHILHRMKIPQFKRRDDKIRITLLSRQTKYRRILNEDELVTRLEENSNYEVQRVYYSHQMPFSEQLELTHNSDVFIGMHGSGLTHLLFLPDWAAVFELYNCEDENCYMDLARLRGVKYLTWEDSEKVHQEDEGHHPQMGAHAKFTNYRFDVDEFEAIVKKATDHVQAHPAFKEFLSTSLKYGHPATHIEL</sequence>
<keyword evidence="4" id="KW-0732">Signal</keyword>
<dbReference type="Pfam" id="PF04577">
    <property type="entry name" value="Glyco_transf_61"/>
    <property type="match status" value="1"/>
</dbReference>
<evidence type="ECO:0000256" key="4">
    <source>
        <dbReference type="ARBA" id="ARBA00022729"/>
    </source>
</evidence>
<dbReference type="FunCoup" id="A0A6P8ZGP8">
    <property type="interactions" value="312"/>
</dbReference>
<dbReference type="InterPro" id="IPR007657">
    <property type="entry name" value="Glycosyltransferase_61"/>
</dbReference>
<reference evidence="13" key="1">
    <citation type="submission" date="2025-08" db="UniProtKB">
        <authorList>
            <consortium name="RefSeq"/>
        </authorList>
    </citation>
    <scope>IDENTIFICATION</scope>
    <source>
        <tissue evidence="13">Total insect</tissue>
    </source>
</reference>
<keyword evidence="2" id="KW-0328">Glycosyltransferase</keyword>
<proteinExistence type="predicted"/>
<evidence type="ECO:0000259" key="11">
    <source>
        <dbReference type="Pfam" id="PF04577"/>
    </source>
</evidence>
<dbReference type="Proteomes" id="UP000515158">
    <property type="component" value="Unplaced"/>
</dbReference>
<comment type="catalytic activity">
    <reaction evidence="10">
        <text>L-threonyl-[protein] + UDP-N-acetyl-alpha-D-glucosamine = 3-O-(N-acetyl-beta-D-glucosaminyl)-L-threonyl-[protein] + UDP + H(+)</text>
        <dbReference type="Rhea" id="RHEA:48908"/>
        <dbReference type="Rhea" id="RHEA-COMP:11060"/>
        <dbReference type="Rhea" id="RHEA-COMP:12252"/>
        <dbReference type="ChEBI" id="CHEBI:15378"/>
        <dbReference type="ChEBI" id="CHEBI:30013"/>
        <dbReference type="ChEBI" id="CHEBI:57705"/>
        <dbReference type="ChEBI" id="CHEBI:58223"/>
        <dbReference type="ChEBI" id="CHEBI:90840"/>
        <dbReference type="EC" id="2.4.1.255"/>
    </reaction>
</comment>
<dbReference type="GeneID" id="117639178"/>
<evidence type="ECO:0000256" key="5">
    <source>
        <dbReference type="ARBA" id="ARBA00022824"/>
    </source>
</evidence>
<dbReference type="PANTHER" id="PTHR20961:SF148">
    <property type="entry name" value="EGF DOMAIN-SPECIFIC O-LINKED N-ACETYLGLUCOSAMINE TRANSFERASE"/>
    <property type="match status" value="1"/>
</dbReference>